<organism evidence="2 3">
    <name type="scientific">Sphingomonas canadensis</name>
    <dbReference type="NCBI Taxonomy" id="1219257"/>
    <lineage>
        <taxon>Bacteria</taxon>
        <taxon>Pseudomonadati</taxon>
        <taxon>Pseudomonadota</taxon>
        <taxon>Alphaproteobacteria</taxon>
        <taxon>Sphingomonadales</taxon>
        <taxon>Sphingomonadaceae</taxon>
        <taxon>Sphingomonas</taxon>
    </lineage>
</organism>
<dbReference type="EMBL" id="JBHTJG010000001">
    <property type="protein sequence ID" value="MFD0945024.1"/>
    <property type="molecule type" value="Genomic_DNA"/>
</dbReference>
<dbReference type="SUPFAM" id="SSF110849">
    <property type="entry name" value="ParB/Sulfiredoxin"/>
    <property type="match status" value="1"/>
</dbReference>
<dbReference type="InterPro" id="IPR050336">
    <property type="entry name" value="Chromosome_partition/occlusion"/>
</dbReference>
<dbReference type="InterPro" id="IPR036086">
    <property type="entry name" value="ParB/Sulfiredoxin_sf"/>
</dbReference>
<accession>A0ABW3H6X7</accession>
<dbReference type="SUPFAM" id="SSF109709">
    <property type="entry name" value="KorB DNA-binding domain-like"/>
    <property type="match status" value="1"/>
</dbReference>
<reference evidence="3" key="1">
    <citation type="journal article" date="2019" name="Int. J. Syst. Evol. Microbiol.">
        <title>The Global Catalogue of Microorganisms (GCM) 10K type strain sequencing project: providing services to taxonomists for standard genome sequencing and annotation.</title>
        <authorList>
            <consortium name="The Broad Institute Genomics Platform"/>
            <consortium name="The Broad Institute Genome Sequencing Center for Infectious Disease"/>
            <person name="Wu L."/>
            <person name="Ma J."/>
        </authorList>
    </citation>
    <scope>NUCLEOTIDE SEQUENCE [LARGE SCALE GENOMIC DNA]</scope>
    <source>
        <strain evidence="3">CCUG 62982</strain>
    </source>
</reference>
<dbReference type="RefSeq" id="WP_264942707.1">
    <property type="nucleotide sequence ID" value="NZ_JAPDRA010000001.1"/>
</dbReference>
<evidence type="ECO:0000313" key="2">
    <source>
        <dbReference type="EMBL" id="MFD0945024.1"/>
    </source>
</evidence>
<dbReference type="InterPro" id="IPR003115">
    <property type="entry name" value="ParB_N"/>
</dbReference>
<dbReference type="Gene3D" id="1.10.10.2830">
    <property type="match status" value="1"/>
</dbReference>
<dbReference type="Gene3D" id="3.90.1530.30">
    <property type="match status" value="1"/>
</dbReference>
<gene>
    <name evidence="2" type="ORF">ACFQ1E_01595</name>
</gene>
<comment type="caution">
    <text evidence="2">The sequence shown here is derived from an EMBL/GenBank/DDBJ whole genome shotgun (WGS) entry which is preliminary data.</text>
</comment>
<dbReference type="CDD" id="cd16411">
    <property type="entry name" value="ParB_N_like"/>
    <property type="match status" value="1"/>
</dbReference>
<dbReference type="Pfam" id="PF07506">
    <property type="entry name" value="RepB"/>
    <property type="match status" value="1"/>
</dbReference>
<sequence length="299" mass="33470">MTIPGDPQHIASIPIELIQVLNPRTRNRRQHREIVENIDAVGLKRPVTVRRRLSENGDTFDLICGEGRLEALRMLGAEEIPAIVIDADDDDCLVMSLVENIARRQHRPIDIMHDIGSLRRRGYNDAQIAEKIGCTASWANMVGVLLDRGEERLLAAVETGLIPVSLAVDIARAESEDAQSLLLEAYEGGKLKGKKLGAVRRMLDRRMRQRKGVPDNGLGRRSARRHITATEMMRFYQQEAEKQRMLVKKSDFAQARLLFVIEALKDLVSEDGFSTLLRAEGLDSMPRALASRVYGKAAS</sequence>
<feature type="domain" description="ParB-like N-terminal" evidence="1">
    <location>
        <begin position="11"/>
        <end position="101"/>
    </location>
</feature>
<proteinExistence type="predicted"/>
<dbReference type="PANTHER" id="PTHR33375:SF1">
    <property type="entry name" value="CHROMOSOME-PARTITIONING PROTEIN PARB-RELATED"/>
    <property type="match status" value="1"/>
</dbReference>
<keyword evidence="3" id="KW-1185">Reference proteome</keyword>
<evidence type="ECO:0000259" key="1">
    <source>
        <dbReference type="SMART" id="SM00470"/>
    </source>
</evidence>
<dbReference type="Pfam" id="PF02195">
    <property type="entry name" value="ParB_N"/>
    <property type="match status" value="1"/>
</dbReference>
<dbReference type="InterPro" id="IPR011111">
    <property type="entry name" value="Plasmid_RepB"/>
</dbReference>
<dbReference type="PANTHER" id="PTHR33375">
    <property type="entry name" value="CHROMOSOME-PARTITIONING PROTEIN PARB-RELATED"/>
    <property type="match status" value="1"/>
</dbReference>
<protein>
    <submittedName>
        <fullName evidence="2">Plasmid partitioning protein RepB C-terminal domain-containing protein</fullName>
    </submittedName>
</protein>
<dbReference type="SMART" id="SM00470">
    <property type="entry name" value="ParB"/>
    <property type="match status" value="1"/>
</dbReference>
<dbReference type="Proteomes" id="UP001596977">
    <property type="component" value="Unassembled WGS sequence"/>
</dbReference>
<evidence type="ECO:0000313" key="3">
    <source>
        <dbReference type="Proteomes" id="UP001596977"/>
    </source>
</evidence>
<name>A0ABW3H6X7_9SPHN</name>